<evidence type="ECO:0000313" key="3">
    <source>
        <dbReference type="EMBL" id="OQA54480.1"/>
    </source>
</evidence>
<dbReference type="PANTHER" id="PTHR11060">
    <property type="entry name" value="PROTEIN MEMO1"/>
    <property type="match status" value="1"/>
</dbReference>
<evidence type="ECO:0000256" key="2">
    <source>
        <dbReference type="HAMAP-Rule" id="MF_00055"/>
    </source>
</evidence>
<dbReference type="PANTHER" id="PTHR11060:SF0">
    <property type="entry name" value="PROTEIN MEMO1"/>
    <property type="match status" value="1"/>
</dbReference>
<comment type="caution">
    <text evidence="3">The sequence shown here is derived from an EMBL/GenBank/DDBJ whole genome shotgun (WGS) entry which is preliminary data.</text>
</comment>
<protein>
    <recommendedName>
        <fullName evidence="2">MEMO1 family protein BWY41_02046</fullName>
    </recommendedName>
</protein>
<comment type="similarity">
    <text evidence="1 2">Belongs to the MEMO1 family.</text>
</comment>
<dbReference type="EMBL" id="MWBQ01000209">
    <property type="protein sequence ID" value="OQA54480.1"/>
    <property type="molecule type" value="Genomic_DNA"/>
</dbReference>
<name>A0A1V5SIW1_9BACT</name>
<dbReference type="InterPro" id="IPR002737">
    <property type="entry name" value="MEMO1_fam"/>
</dbReference>
<dbReference type="Proteomes" id="UP000485569">
    <property type="component" value="Unassembled WGS sequence"/>
</dbReference>
<dbReference type="HAMAP" id="MF_00055">
    <property type="entry name" value="MEMO1"/>
    <property type="match status" value="1"/>
</dbReference>
<accession>A0A1V5SIW1</accession>
<sequence>MDRLPAVAGYFYPENKNELDSLINKVFESEIGAAGKIDQDFPTKINGVVCPHAGIIFSGGVASWAYAVLSRIDPIDTFIIIGPNHRGLGRRASLSSAESWITPLGKVEVDQEMVDFFLSSSAIFTIDDRAHQFEHSCEIQIPFLQHFIPFSFKICPISLLDQTLETVQIIGQVINQISQQKKIVIIASTDFTHYESDTVAREKDLICIDNIIRLDGEEFFHCIHRKKISICGPGGVGALIEFQKNRHSFRGTLLCYATSGDINGQYDQVVGYAAIAFPQ</sequence>
<dbReference type="Gene3D" id="3.40.830.10">
    <property type="entry name" value="LigB-like"/>
    <property type="match status" value="1"/>
</dbReference>
<evidence type="ECO:0000256" key="1">
    <source>
        <dbReference type="ARBA" id="ARBA00006315"/>
    </source>
</evidence>
<dbReference type="CDD" id="cd07361">
    <property type="entry name" value="MEMO_like"/>
    <property type="match status" value="1"/>
</dbReference>
<organism evidence="3">
    <name type="scientific">Candidatus Atribacter allofermentans</name>
    <dbReference type="NCBI Taxonomy" id="1852833"/>
    <lineage>
        <taxon>Bacteria</taxon>
        <taxon>Pseudomonadati</taxon>
        <taxon>Atribacterota</taxon>
        <taxon>Atribacteria</taxon>
        <taxon>Atribacterales</taxon>
        <taxon>Atribacteraceae</taxon>
        <taxon>Atribacter</taxon>
    </lineage>
</organism>
<dbReference type="NCBIfam" id="TIGR04336">
    <property type="entry name" value="AmmeMemoSam_B"/>
    <property type="match status" value="1"/>
</dbReference>
<gene>
    <name evidence="3" type="ORF">BWY41_02046</name>
</gene>
<dbReference type="AlphaFoldDB" id="A0A1V5SIW1"/>
<proteinExistence type="inferred from homology"/>
<reference evidence="3" key="1">
    <citation type="submission" date="2017-02" db="EMBL/GenBank/DDBJ databases">
        <title>Delving into the versatile metabolic prowess of the omnipresent phylum Bacteroidetes.</title>
        <authorList>
            <person name="Nobu M.K."/>
            <person name="Mei R."/>
            <person name="Narihiro T."/>
            <person name="Kuroda K."/>
            <person name="Liu W.-T."/>
        </authorList>
    </citation>
    <scope>NUCLEOTIDE SEQUENCE</scope>
    <source>
        <strain evidence="3">ADurb.Bin276</strain>
    </source>
</reference>
<dbReference type="Pfam" id="PF01875">
    <property type="entry name" value="Memo"/>
    <property type="match status" value="1"/>
</dbReference>